<comment type="caution">
    <text evidence="9">The sequence shown here is derived from an EMBL/GenBank/DDBJ whole genome shotgun (WGS) entry which is preliminary data.</text>
</comment>
<evidence type="ECO:0000256" key="2">
    <source>
        <dbReference type="ARBA" id="ARBA00015190"/>
    </source>
</evidence>
<reference evidence="9 10" key="1">
    <citation type="submission" date="2019-09" db="EMBL/GenBank/DDBJ databases">
        <authorList>
            <person name="Ou C."/>
        </authorList>
    </citation>
    <scope>NUCLEOTIDE SEQUENCE [LARGE SCALE GENOMIC DNA]</scope>
    <source>
        <strain evidence="9">S2</strain>
        <tissue evidence="9">Leaf</tissue>
    </source>
</reference>
<keyword evidence="4" id="KW-0489">Methyltransferase</keyword>
<comment type="catalytic activity">
    <reaction evidence="8">
        <text>L-glutaminyl-[histone H2A] + S-adenosyl-L-methionine = N(5)-methyl-L-glutaminyl-[histone H2A] + S-adenosyl-L-homocysteine + H(+)</text>
        <dbReference type="Rhea" id="RHEA:50904"/>
        <dbReference type="Rhea" id="RHEA-COMP:12837"/>
        <dbReference type="Rhea" id="RHEA-COMP:12839"/>
        <dbReference type="ChEBI" id="CHEBI:15378"/>
        <dbReference type="ChEBI" id="CHEBI:30011"/>
        <dbReference type="ChEBI" id="CHEBI:57856"/>
        <dbReference type="ChEBI" id="CHEBI:59789"/>
        <dbReference type="ChEBI" id="CHEBI:61891"/>
    </reaction>
</comment>
<protein>
    <recommendedName>
        <fullName evidence="2">rRNA 2'-O-methyltransferase fibrillarin</fullName>
    </recommendedName>
    <alternativeName>
        <fullName evidence="7">Histone-glutamine methyltransferase</fullName>
    </alternativeName>
</protein>
<organism evidence="9 10">
    <name type="scientific">Pyrus ussuriensis x Pyrus communis</name>
    <dbReference type="NCBI Taxonomy" id="2448454"/>
    <lineage>
        <taxon>Eukaryota</taxon>
        <taxon>Viridiplantae</taxon>
        <taxon>Streptophyta</taxon>
        <taxon>Embryophyta</taxon>
        <taxon>Tracheophyta</taxon>
        <taxon>Spermatophyta</taxon>
        <taxon>Magnoliopsida</taxon>
        <taxon>eudicotyledons</taxon>
        <taxon>Gunneridae</taxon>
        <taxon>Pentapetalae</taxon>
        <taxon>rosids</taxon>
        <taxon>fabids</taxon>
        <taxon>Rosales</taxon>
        <taxon>Rosaceae</taxon>
        <taxon>Amygdaloideae</taxon>
        <taxon>Maleae</taxon>
        <taxon>Pyrus</taxon>
    </lineage>
</organism>
<evidence type="ECO:0000313" key="10">
    <source>
        <dbReference type="Proteomes" id="UP000327157"/>
    </source>
</evidence>
<dbReference type="GO" id="GO:1990259">
    <property type="term" value="F:histone H2AQ104 methyltransferase activity"/>
    <property type="evidence" value="ECO:0007669"/>
    <property type="project" value="TreeGrafter"/>
</dbReference>
<keyword evidence="6" id="KW-0694">RNA-binding</keyword>
<dbReference type="Proteomes" id="UP000327157">
    <property type="component" value="Chromosome 3"/>
</dbReference>
<accession>A0A5N5GZ66</accession>
<proteinExistence type="inferred from homology"/>
<evidence type="ECO:0000256" key="6">
    <source>
        <dbReference type="ARBA" id="ARBA00022884"/>
    </source>
</evidence>
<gene>
    <name evidence="9" type="ORF">D8674_022652</name>
</gene>
<evidence type="ECO:0000256" key="3">
    <source>
        <dbReference type="ARBA" id="ARBA00022552"/>
    </source>
</evidence>
<dbReference type="PANTHER" id="PTHR10335:SF17">
    <property type="entry name" value="FIBRILLARIN"/>
    <property type="match status" value="1"/>
</dbReference>
<dbReference type="SUPFAM" id="SSF53335">
    <property type="entry name" value="S-adenosyl-L-methionine-dependent methyltransferases"/>
    <property type="match status" value="1"/>
</dbReference>
<dbReference type="GO" id="GO:0008649">
    <property type="term" value="F:rRNA methyltransferase activity"/>
    <property type="evidence" value="ECO:0007669"/>
    <property type="project" value="TreeGrafter"/>
</dbReference>
<dbReference type="GO" id="GO:0031428">
    <property type="term" value="C:box C/D methylation guide snoRNP complex"/>
    <property type="evidence" value="ECO:0007669"/>
    <property type="project" value="TreeGrafter"/>
</dbReference>
<evidence type="ECO:0000256" key="4">
    <source>
        <dbReference type="ARBA" id="ARBA00022603"/>
    </source>
</evidence>
<evidence type="ECO:0000256" key="8">
    <source>
        <dbReference type="ARBA" id="ARBA00047568"/>
    </source>
</evidence>
<dbReference type="Gene3D" id="3.40.50.150">
    <property type="entry name" value="Vaccinia Virus protein VP39"/>
    <property type="match status" value="1"/>
</dbReference>
<dbReference type="GO" id="GO:0003723">
    <property type="term" value="F:RNA binding"/>
    <property type="evidence" value="ECO:0007669"/>
    <property type="project" value="UniProtKB-KW"/>
</dbReference>
<keyword evidence="5" id="KW-0808">Transferase</keyword>
<dbReference type="EMBL" id="SMOL01000402">
    <property type="protein sequence ID" value="KAB2616064.1"/>
    <property type="molecule type" value="Genomic_DNA"/>
</dbReference>
<evidence type="ECO:0000256" key="1">
    <source>
        <dbReference type="ARBA" id="ARBA00010632"/>
    </source>
</evidence>
<evidence type="ECO:0000313" key="9">
    <source>
        <dbReference type="EMBL" id="KAB2616064.1"/>
    </source>
</evidence>
<name>A0A5N5GZ66_9ROSA</name>
<keyword evidence="3" id="KW-0698">rRNA processing</keyword>
<dbReference type="Pfam" id="PF01269">
    <property type="entry name" value="Fibrillarin"/>
    <property type="match status" value="1"/>
</dbReference>
<reference evidence="9 10" key="3">
    <citation type="submission" date="2019-11" db="EMBL/GenBank/DDBJ databases">
        <title>A de novo genome assembly of a pear dwarfing rootstock.</title>
        <authorList>
            <person name="Wang F."/>
            <person name="Wang J."/>
            <person name="Li S."/>
            <person name="Zhang Y."/>
            <person name="Fang M."/>
            <person name="Ma L."/>
            <person name="Zhao Y."/>
            <person name="Jiang S."/>
        </authorList>
    </citation>
    <scope>NUCLEOTIDE SEQUENCE [LARGE SCALE GENOMIC DNA]</scope>
    <source>
        <strain evidence="9">S2</strain>
        <tissue evidence="9">Leaf</tissue>
    </source>
</reference>
<dbReference type="PANTHER" id="PTHR10335">
    <property type="entry name" value="RRNA 2-O-METHYLTRANSFERASE FIBRILLARIN"/>
    <property type="match status" value="1"/>
</dbReference>
<keyword evidence="10" id="KW-1185">Reference proteome</keyword>
<dbReference type="InterPro" id="IPR000692">
    <property type="entry name" value="Fibrillarin"/>
</dbReference>
<dbReference type="OrthoDB" id="1859733at2759"/>
<comment type="similarity">
    <text evidence="1">Belongs to the methyltransferase superfamily. Fibrillarin family.</text>
</comment>
<dbReference type="Gene3D" id="3.30.200.20">
    <property type="entry name" value="Phosphorylase Kinase, domain 1"/>
    <property type="match status" value="1"/>
</dbReference>
<evidence type="ECO:0000256" key="7">
    <source>
        <dbReference type="ARBA" id="ARBA00032245"/>
    </source>
</evidence>
<reference evidence="10" key="2">
    <citation type="submission" date="2019-10" db="EMBL/GenBank/DDBJ databases">
        <title>A de novo genome assembly of a pear dwarfing rootstock.</title>
        <authorList>
            <person name="Wang F."/>
            <person name="Wang J."/>
            <person name="Li S."/>
            <person name="Zhang Y."/>
            <person name="Fang M."/>
            <person name="Ma L."/>
            <person name="Zhao Y."/>
            <person name="Jiang S."/>
        </authorList>
    </citation>
    <scope>NUCLEOTIDE SEQUENCE [LARGE SCALE GENOMIC DNA]</scope>
</reference>
<dbReference type="GO" id="GO:0000494">
    <property type="term" value="P:box C/D sno(s)RNA 3'-end processing"/>
    <property type="evidence" value="ECO:0007669"/>
    <property type="project" value="TreeGrafter"/>
</dbReference>
<dbReference type="SMART" id="SM01206">
    <property type="entry name" value="Fibrillarin"/>
    <property type="match status" value="1"/>
</dbReference>
<dbReference type="GO" id="GO:0032040">
    <property type="term" value="C:small-subunit processome"/>
    <property type="evidence" value="ECO:0007669"/>
    <property type="project" value="TreeGrafter"/>
</dbReference>
<sequence>MSPNTTTKPYYQLLVNYHPYGVHEGVFKHTSVKGDALVTKNMVPVESVYNEKRISVQYSHIPCVVPFLEVVYAVEVSPRSGRDLVNMAKKRTNVIPIIVDARHPARYWMLVSLVDVIFADVAQPDQARILGLNANYFLEVGGCCLISIKNKLKPKQRVTLEPFERDHACVVGGYRMPIKIENELSESWCMHACLQKIVSLLRFSSARILL</sequence>
<dbReference type="InterPro" id="IPR029063">
    <property type="entry name" value="SAM-dependent_MTases_sf"/>
</dbReference>
<evidence type="ECO:0000256" key="5">
    <source>
        <dbReference type="ARBA" id="ARBA00022679"/>
    </source>
</evidence>
<dbReference type="AlphaFoldDB" id="A0A5N5GZ66"/>